<dbReference type="PANTHER" id="PTHR11407">
    <property type="entry name" value="LYSOZYME C"/>
    <property type="match status" value="1"/>
</dbReference>
<dbReference type="Pfam" id="PF00062">
    <property type="entry name" value="Lys"/>
    <property type="match status" value="1"/>
</dbReference>
<dbReference type="GO" id="GO:0003796">
    <property type="term" value="F:lysozyme activity"/>
    <property type="evidence" value="ECO:0007669"/>
    <property type="project" value="TreeGrafter"/>
</dbReference>
<dbReference type="PANTHER" id="PTHR11407:SF69">
    <property type="entry name" value="LYSOZYME C, MILK ISOZYME"/>
    <property type="match status" value="1"/>
</dbReference>
<feature type="domain" description="Glycosyl hydrolases family 22 (GH22)" evidence="4">
    <location>
        <begin position="192"/>
        <end position="210"/>
    </location>
</feature>
<sequence>MKLGLLVVVAVAVLLPSFSESRIVSKCELKDKLGKVIRLPRTLLAIIVCEVDRISHLNTSLVNVLGKRTTTTLKPTTPSTTAVTLTTTGATTLTSTNSTTTAITTTTTVMTTNSTISSVNTTLVSNSTSGMNRRKRHAHSSSEEEIGQIGGGEEDSSEEENLKPSSLGLYGLFQLPDNIFCNSGLRPSRNVCRTSCNSFTDNNITDDIACFINTGYWRNIVRRASHSCRHNMNFLRECK</sequence>
<feature type="chain" id="PRO_5041324927" evidence="3">
    <location>
        <begin position="22"/>
        <end position="239"/>
    </location>
</feature>
<evidence type="ECO:0000256" key="3">
    <source>
        <dbReference type="SAM" id="SignalP"/>
    </source>
</evidence>
<feature type="region of interest" description="Disordered" evidence="2">
    <location>
        <begin position="124"/>
        <end position="163"/>
    </location>
</feature>
<dbReference type="Proteomes" id="UP000695023">
    <property type="component" value="Unplaced"/>
</dbReference>
<organism evidence="5 6">
    <name type="scientific">Pundamilia nyererei</name>
    <dbReference type="NCBI Taxonomy" id="303518"/>
    <lineage>
        <taxon>Eukaryota</taxon>
        <taxon>Metazoa</taxon>
        <taxon>Chordata</taxon>
        <taxon>Craniata</taxon>
        <taxon>Vertebrata</taxon>
        <taxon>Euteleostomi</taxon>
        <taxon>Actinopterygii</taxon>
        <taxon>Neopterygii</taxon>
        <taxon>Teleostei</taxon>
        <taxon>Neoteleostei</taxon>
        <taxon>Acanthomorphata</taxon>
        <taxon>Ovalentaria</taxon>
        <taxon>Cichlomorphae</taxon>
        <taxon>Cichliformes</taxon>
        <taxon>Cichlidae</taxon>
        <taxon>African cichlids</taxon>
        <taxon>Pseudocrenilabrinae</taxon>
        <taxon>Haplochromini</taxon>
        <taxon>Pundamilia</taxon>
    </lineage>
</organism>
<accession>A0A9Y3RD28</accession>
<keyword evidence="3" id="KW-0732">Signal</keyword>
<keyword evidence="1" id="KW-1015">Disulfide bond</keyword>
<dbReference type="InterPro" id="IPR023346">
    <property type="entry name" value="Lysozyme-like_dom_sf"/>
</dbReference>
<dbReference type="PROSITE" id="PS00128">
    <property type="entry name" value="GLYCOSYL_HYDROL_F22_1"/>
    <property type="match status" value="1"/>
</dbReference>
<dbReference type="GeneID" id="102214515"/>
<dbReference type="SMART" id="SM00263">
    <property type="entry name" value="LYZ1"/>
    <property type="match status" value="1"/>
</dbReference>
<reference evidence="6" key="1">
    <citation type="submission" date="2025-08" db="UniProtKB">
        <authorList>
            <consortium name="RefSeq"/>
        </authorList>
    </citation>
    <scope>IDENTIFICATION</scope>
</reference>
<evidence type="ECO:0000259" key="4">
    <source>
        <dbReference type="PROSITE" id="PS00128"/>
    </source>
</evidence>
<dbReference type="InterPro" id="IPR001916">
    <property type="entry name" value="Glyco_hydro_22"/>
</dbReference>
<dbReference type="Gene3D" id="1.10.530.10">
    <property type="match status" value="1"/>
</dbReference>
<name>A0A9Y3RD28_9CICH</name>
<proteinExistence type="predicted"/>
<feature type="signal peptide" evidence="3">
    <location>
        <begin position="1"/>
        <end position="21"/>
    </location>
</feature>
<evidence type="ECO:0000256" key="1">
    <source>
        <dbReference type="ARBA" id="ARBA00023157"/>
    </source>
</evidence>
<dbReference type="InterPro" id="IPR019799">
    <property type="entry name" value="Glyco_hydro_22_CS"/>
</dbReference>
<dbReference type="SUPFAM" id="SSF53955">
    <property type="entry name" value="Lysozyme-like"/>
    <property type="match status" value="1"/>
</dbReference>
<evidence type="ECO:0000313" key="6">
    <source>
        <dbReference type="RefSeq" id="XP_005736105.1"/>
    </source>
</evidence>
<gene>
    <name evidence="6" type="primary">LOC102214515</name>
</gene>
<evidence type="ECO:0000256" key="2">
    <source>
        <dbReference type="SAM" id="MobiDB-lite"/>
    </source>
</evidence>
<protein>
    <submittedName>
        <fullName evidence="6">Uncharacterized protein LOC102214515</fullName>
    </submittedName>
</protein>
<dbReference type="RefSeq" id="XP_005736105.1">
    <property type="nucleotide sequence ID" value="XM_005736048.1"/>
</dbReference>
<dbReference type="AlphaFoldDB" id="A0A9Y3RD28"/>
<dbReference type="PROSITE" id="PS51348">
    <property type="entry name" value="GLYCOSYL_HYDROL_F22_2"/>
    <property type="match status" value="1"/>
</dbReference>
<evidence type="ECO:0000313" key="5">
    <source>
        <dbReference type="Proteomes" id="UP000695023"/>
    </source>
</evidence>
<keyword evidence="5" id="KW-1185">Reference proteome</keyword>